<dbReference type="EMBL" id="BQNJ01000001">
    <property type="protein sequence ID" value="GKG98209.1"/>
    <property type="molecule type" value="Genomic_DNA"/>
</dbReference>
<organism evidence="1 2">
    <name type="scientific">Hungatella hathewayi</name>
    <dbReference type="NCBI Taxonomy" id="154046"/>
    <lineage>
        <taxon>Bacteria</taxon>
        <taxon>Bacillati</taxon>
        <taxon>Bacillota</taxon>
        <taxon>Clostridia</taxon>
        <taxon>Lachnospirales</taxon>
        <taxon>Lachnospiraceae</taxon>
        <taxon>Hungatella</taxon>
    </lineage>
</organism>
<sequence>MFADISGLHVVYIICGRINMCKSIDGLCASIQVQFSMNNRHALFVLLPQM</sequence>
<comment type="caution">
    <text evidence="1">The sequence shown here is derived from an EMBL/GenBank/DDBJ whole genome shotgun (WGS) entry which is preliminary data.</text>
</comment>
<dbReference type="Proteomes" id="UP001055091">
    <property type="component" value="Unassembled WGS sequence"/>
</dbReference>
<evidence type="ECO:0008006" key="3">
    <source>
        <dbReference type="Google" id="ProtNLM"/>
    </source>
</evidence>
<dbReference type="AlphaFoldDB" id="A0AA37N1W8"/>
<name>A0AA37N1W8_9FIRM</name>
<gene>
    <name evidence="1" type="ORF">CE91St55_01910</name>
</gene>
<proteinExistence type="predicted"/>
<reference evidence="1" key="1">
    <citation type="submission" date="2022-01" db="EMBL/GenBank/DDBJ databases">
        <title>Novel bile acid biosynthetic pathways are enriched in the microbiome of centenarians.</title>
        <authorList>
            <person name="Sato Y."/>
            <person name="Atarashi K."/>
            <person name="Plichta R.D."/>
            <person name="Arai Y."/>
            <person name="Sasajima S."/>
            <person name="Kearney M.S."/>
            <person name="Suda W."/>
            <person name="Takeshita K."/>
            <person name="Sasaki T."/>
            <person name="Okamoto S."/>
            <person name="Skelly N.A."/>
            <person name="Okamura Y."/>
            <person name="Vlamakis H."/>
            <person name="Li Y."/>
            <person name="Tanoue T."/>
            <person name="Takei H."/>
            <person name="Nittono H."/>
            <person name="Narushima S."/>
            <person name="Irie J."/>
            <person name="Itoh H."/>
            <person name="Moriya K."/>
            <person name="Sugiura Y."/>
            <person name="Suematsu M."/>
            <person name="Moritoki N."/>
            <person name="Shibata S."/>
            <person name="Littman R.D."/>
            <person name="Fischbach A.M."/>
            <person name="Uwamino Y."/>
            <person name="Inoue T."/>
            <person name="Honda A."/>
            <person name="Hattori M."/>
            <person name="Murai T."/>
            <person name="Xavier J.R."/>
            <person name="Hirose N."/>
            <person name="Honda K."/>
        </authorList>
    </citation>
    <scope>NUCLEOTIDE SEQUENCE</scope>
    <source>
        <strain evidence="1">CE91-St55</strain>
    </source>
</reference>
<accession>A0AA37N1W8</accession>
<protein>
    <recommendedName>
        <fullName evidence="3">Transposase</fullName>
    </recommendedName>
</protein>
<evidence type="ECO:0000313" key="1">
    <source>
        <dbReference type="EMBL" id="GKG98209.1"/>
    </source>
</evidence>
<evidence type="ECO:0000313" key="2">
    <source>
        <dbReference type="Proteomes" id="UP001055091"/>
    </source>
</evidence>